<evidence type="ECO:0000313" key="3">
    <source>
        <dbReference type="Proteomes" id="UP000287651"/>
    </source>
</evidence>
<proteinExistence type="predicted"/>
<feature type="non-terminal residue" evidence="2">
    <location>
        <position position="1"/>
    </location>
</feature>
<dbReference type="EMBL" id="AMZH03000995">
    <property type="protein sequence ID" value="RRT81078.1"/>
    <property type="molecule type" value="Genomic_DNA"/>
</dbReference>
<comment type="caution">
    <text evidence="2">The sequence shown here is derived from an EMBL/GenBank/DDBJ whole genome shotgun (WGS) entry which is preliminary data.</text>
</comment>
<gene>
    <name evidence="2" type="ORF">B296_00007250</name>
</gene>
<evidence type="ECO:0000313" key="2">
    <source>
        <dbReference type="EMBL" id="RRT81078.1"/>
    </source>
</evidence>
<accession>A0A427AXT3</accession>
<organism evidence="2 3">
    <name type="scientific">Ensete ventricosum</name>
    <name type="common">Abyssinian banana</name>
    <name type="synonym">Musa ensete</name>
    <dbReference type="NCBI Taxonomy" id="4639"/>
    <lineage>
        <taxon>Eukaryota</taxon>
        <taxon>Viridiplantae</taxon>
        <taxon>Streptophyta</taxon>
        <taxon>Embryophyta</taxon>
        <taxon>Tracheophyta</taxon>
        <taxon>Spermatophyta</taxon>
        <taxon>Magnoliopsida</taxon>
        <taxon>Liliopsida</taxon>
        <taxon>Zingiberales</taxon>
        <taxon>Musaceae</taxon>
        <taxon>Ensete</taxon>
    </lineage>
</organism>
<name>A0A427AXT3_ENSVE</name>
<feature type="region of interest" description="Disordered" evidence="1">
    <location>
        <begin position="66"/>
        <end position="91"/>
    </location>
</feature>
<dbReference type="AlphaFoldDB" id="A0A427AXT3"/>
<reference evidence="2 3" key="1">
    <citation type="journal article" date="2014" name="Agronomy (Basel)">
        <title>A Draft Genome Sequence for Ensete ventricosum, the Drought-Tolerant Tree Against Hunger.</title>
        <authorList>
            <person name="Harrison J."/>
            <person name="Moore K.A."/>
            <person name="Paszkiewicz K."/>
            <person name="Jones T."/>
            <person name="Grant M."/>
            <person name="Ambacheew D."/>
            <person name="Muzemil S."/>
            <person name="Studholme D.J."/>
        </authorList>
    </citation>
    <scope>NUCLEOTIDE SEQUENCE [LARGE SCALE GENOMIC DNA]</scope>
</reference>
<dbReference type="Proteomes" id="UP000287651">
    <property type="component" value="Unassembled WGS sequence"/>
</dbReference>
<sequence>DFSCVSFLISLSRHPSARGRLPRAPSLSHQLQRAAAPFLPHLSAASSFSLSNDSKSTTTTLLSLPFRSVDRPSRNSHLLRRSQPPSDLHCG</sequence>
<protein>
    <submittedName>
        <fullName evidence="2">Uncharacterized protein</fullName>
    </submittedName>
</protein>
<evidence type="ECO:0000256" key="1">
    <source>
        <dbReference type="SAM" id="MobiDB-lite"/>
    </source>
</evidence>